<comment type="caution">
    <text evidence="1">The sequence shown here is derived from an EMBL/GenBank/DDBJ whole genome shotgun (WGS) entry which is preliminary data.</text>
</comment>
<sequence>MKPETRQCQNCKNKFTIEPDDFSFYEKIKISPPTWCPECRQMRRMSFRNERNLFKKKCDKTGQNIISVFSPNSPFKVYNRAYFDNGEFDPMVFGCEFDFSRPFFEQFKELMLSVPFPALSVSVSENCEYNNDMSRSKDCYLCSRTHDSSNMLYTYRGNHSRDCVDCTQAVKKSEFLYECIECATCSNGSFLYFCENCSSSNFLWNCKNCLDCFMCSNLRNGQYCFKNQKFTKEEYLQKVAEYQLNSFKDLEKTKKEFEEFNKKSIRKYLNITNSQNCTGDNIINSKNAIMCFGAKSVEDVKYLWDVMLYKNSMDCYSGGRNNELIYECTAVAGSYNCHFCVRAPDCYDVSYSMHIHDSKNLFGCISLRNKEYCILNKQYSKEEYEKLKERIIEHMKRTGEYGEFFPMSLSQFEYNATIAQEYFPKTKEEVLREGLRWNDPDTKSYTITVKPEDLPDNVKFVNEDILKETIGCAHASACEHGCSTAFKMIPRELEFYKRMNLALPRLCPNCRHYGRISKLNPLKLWHRKCQCAGTKSENGIYKNLAKHYLHGEEFCPNEFETSYAPDKPEIVYCEKCYQQEVY</sequence>
<organism evidence="1 2">
    <name type="scientific">Candidatus Nomurabacteria bacterium GW2011_GWF2_43_8</name>
    <dbReference type="NCBI Taxonomy" id="1618779"/>
    <lineage>
        <taxon>Bacteria</taxon>
        <taxon>Candidatus Nomuraibacteriota</taxon>
    </lineage>
</organism>
<dbReference type="Proteomes" id="UP000033831">
    <property type="component" value="Unassembled WGS sequence"/>
</dbReference>
<gene>
    <name evidence="1" type="ORF">UW07_C0014G0016</name>
</gene>
<accession>A0A0G1FQ20</accession>
<protein>
    <submittedName>
        <fullName evidence="1">Uncharacterized protein</fullName>
    </submittedName>
</protein>
<dbReference type="AlphaFoldDB" id="A0A0G1FQ20"/>
<proteinExistence type="predicted"/>
<evidence type="ECO:0000313" key="2">
    <source>
        <dbReference type="Proteomes" id="UP000033831"/>
    </source>
</evidence>
<name>A0A0G1FQ20_9BACT</name>
<dbReference type="EMBL" id="LCGX01000014">
    <property type="protein sequence ID" value="KKT24470.1"/>
    <property type="molecule type" value="Genomic_DNA"/>
</dbReference>
<reference evidence="1 2" key="1">
    <citation type="journal article" date="2015" name="Nature">
        <title>rRNA introns, odd ribosomes, and small enigmatic genomes across a large radiation of phyla.</title>
        <authorList>
            <person name="Brown C.T."/>
            <person name="Hug L.A."/>
            <person name="Thomas B.C."/>
            <person name="Sharon I."/>
            <person name="Castelle C.J."/>
            <person name="Singh A."/>
            <person name="Wilkins M.J."/>
            <person name="Williams K.H."/>
            <person name="Banfield J.F."/>
        </authorList>
    </citation>
    <scope>NUCLEOTIDE SEQUENCE [LARGE SCALE GENOMIC DNA]</scope>
</reference>
<evidence type="ECO:0000313" key="1">
    <source>
        <dbReference type="EMBL" id="KKT24470.1"/>
    </source>
</evidence>